<keyword evidence="4" id="KW-0539">Nucleus</keyword>
<evidence type="ECO:0000256" key="2">
    <source>
        <dbReference type="ARBA" id="ARBA00023125"/>
    </source>
</evidence>
<keyword evidence="9" id="KW-1185">Reference proteome</keyword>
<dbReference type="SUPFAM" id="SSF57701">
    <property type="entry name" value="Zn2/Cys6 DNA-binding domain"/>
    <property type="match status" value="1"/>
</dbReference>
<dbReference type="PANTHER" id="PTHR47785">
    <property type="entry name" value="ZN(II)2CYS6 TRANSCRIPTION FACTOR (EUROFUNG)-RELATED-RELATED"/>
    <property type="match status" value="1"/>
</dbReference>
<evidence type="ECO:0000256" key="1">
    <source>
        <dbReference type="ARBA" id="ARBA00023015"/>
    </source>
</evidence>
<comment type="caution">
    <text evidence="8">The sequence shown here is derived from an EMBL/GenBank/DDBJ whole genome shotgun (WGS) entry which is preliminary data.</text>
</comment>
<dbReference type="GO" id="GO:0008270">
    <property type="term" value="F:zinc ion binding"/>
    <property type="evidence" value="ECO:0007669"/>
    <property type="project" value="InterPro"/>
</dbReference>
<dbReference type="PROSITE" id="PS50048">
    <property type="entry name" value="ZN2_CY6_FUNGAL_2"/>
    <property type="match status" value="1"/>
</dbReference>
<dbReference type="OrthoDB" id="4356994at2759"/>
<organism evidence="8 9">
    <name type="scientific">Aspergillus pseudoviridinutans</name>
    <dbReference type="NCBI Taxonomy" id="1517512"/>
    <lineage>
        <taxon>Eukaryota</taxon>
        <taxon>Fungi</taxon>
        <taxon>Dikarya</taxon>
        <taxon>Ascomycota</taxon>
        <taxon>Pezizomycotina</taxon>
        <taxon>Eurotiomycetes</taxon>
        <taxon>Eurotiomycetidae</taxon>
        <taxon>Eurotiales</taxon>
        <taxon>Aspergillaceae</taxon>
        <taxon>Aspergillus</taxon>
        <taxon>Aspergillus subgen. Fumigati</taxon>
    </lineage>
</organism>
<evidence type="ECO:0000256" key="3">
    <source>
        <dbReference type="ARBA" id="ARBA00023163"/>
    </source>
</evidence>
<dbReference type="PROSITE" id="PS00463">
    <property type="entry name" value="ZN2_CY6_FUNGAL_1"/>
    <property type="match status" value="1"/>
</dbReference>
<feature type="region of interest" description="Disordered" evidence="6">
    <location>
        <begin position="1"/>
        <end position="23"/>
    </location>
</feature>
<feature type="domain" description="Zn(2)-C6 fungal-type" evidence="7">
    <location>
        <begin position="68"/>
        <end position="98"/>
    </location>
</feature>
<protein>
    <recommendedName>
        <fullName evidence="7">Zn(2)-C6 fungal-type domain-containing protein</fullName>
    </recommendedName>
</protein>
<dbReference type="RefSeq" id="XP_043157564.1">
    <property type="nucleotide sequence ID" value="XM_043301629.1"/>
</dbReference>
<feature type="compositionally biased region" description="Polar residues" evidence="6">
    <location>
        <begin position="1"/>
        <end position="15"/>
    </location>
</feature>
<evidence type="ECO:0000256" key="5">
    <source>
        <dbReference type="SAM" id="Coils"/>
    </source>
</evidence>
<keyword evidence="2" id="KW-0238">DNA-binding</keyword>
<dbReference type="GeneID" id="67004325"/>
<dbReference type="CDD" id="cd12148">
    <property type="entry name" value="fungal_TF_MHR"/>
    <property type="match status" value="1"/>
</dbReference>
<dbReference type="InterPro" id="IPR001138">
    <property type="entry name" value="Zn2Cys6_DnaBD"/>
</dbReference>
<dbReference type="GO" id="GO:0000981">
    <property type="term" value="F:DNA-binding transcription factor activity, RNA polymerase II-specific"/>
    <property type="evidence" value="ECO:0007669"/>
    <property type="project" value="InterPro"/>
</dbReference>
<dbReference type="GO" id="GO:0003677">
    <property type="term" value="F:DNA binding"/>
    <property type="evidence" value="ECO:0007669"/>
    <property type="project" value="UniProtKB-KW"/>
</dbReference>
<dbReference type="InterPro" id="IPR053181">
    <property type="entry name" value="EcdB-like_regulator"/>
</dbReference>
<feature type="region of interest" description="Disordered" evidence="6">
    <location>
        <begin position="217"/>
        <end position="240"/>
    </location>
</feature>
<dbReference type="EMBL" id="BHVY01000004">
    <property type="protein sequence ID" value="GIJ86818.1"/>
    <property type="molecule type" value="Genomic_DNA"/>
</dbReference>
<name>A0A9P3BCU0_9EURO</name>
<gene>
    <name evidence="8" type="ORF">Asppvi_005714</name>
</gene>
<reference evidence="8 9" key="1">
    <citation type="submission" date="2018-10" db="EMBL/GenBank/DDBJ databases">
        <title>Pan-genome distribution and transcriptional activeness of fungal secondary metabolism genes in Aspergillus section Fumigati.</title>
        <authorList>
            <person name="Takahashi H."/>
            <person name="Umemura M."/>
            <person name="Ninomiya A."/>
            <person name="Kusuya Y."/>
            <person name="Urayama S."/>
            <person name="Shimizu M."/>
            <person name="Watanabe A."/>
            <person name="Kamei K."/>
            <person name="Yaguchi T."/>
            <person name="Hagiwara D."/>
        </authorList>
    </citation>
    <scope>NUCLEOTIDE SEQUENCE [LARGE SCALE GENOMIC DNA]</scope>
    <source>
        <strain evidence="8 9">IFM 55266</strain>
    </source>
</reference>
<sequence>MAGNSSPDSTRNPSTDGLGEPLARKRRRVIGDGRESAFVEMKFRPEYMDIYHDVAVDVVFTTLRRQAACQSCRLRKVKCDKQKPCCSVCKSSGSTCEYPEKATENLTLELATRTLLEKIDQLREEISDLKDTVHGGGSDEGQARAGRLGAMPCSVQKESNTAKTLPCLESSGDFLQIPACKMSADTVLTWEIFGEKYSQDTLIGVLFQSKKAKSSSSTQTNSEVASADEAAQTSGLQPPDDERIPFLIDNFLQNVHTKNPILDVESLVQHGRKCAAHGIGWDGLSCLVLLACALGALAKPFDCPSAAQQSALPCASVNSAPGSRSTQVYAQNLQQADAYFTLACRRLGSLKHTLLGAQCYFFAGVYLMYALRPVLSWQYFFHASVLFNLHLKATYGVDESLVGALGFPSQQLSAADRKIRRLEHSLYWSCFKSECEFRVELPLPQSELSNGEYPSLFPSPPSPNATDAPRSSTSQPPNRSSIGSGDMALDPLGPFDVDPRRAEEERELRQHARRLCNEEESWYYYLTEIALRRIGNRIINTFFRQDPASWLDIKPLLRIGQEFEAQVLSWSAHLPPVMQRYETTSLIRAPHLEGSHVSRELSWAVDNRLVEMQTWLYQPFLYYLIHIGVYPRTSMQDGYATYRSAVPEQSTRDGHINSLLNPAFTTGRPTAASHEFNFPSNQFNVCGASLDNEDLTVLRALIASGIQCNLRTLDVRSVGHRHHGLWYDLRSIMCASLILLAVVKSGNAAWIPGGAETLWGPDPGATHVSGSLVPIGGKIGKVLAQFDFWAGEAPDLLRHKEILEQVVREVRGA</sequence>
<evidence type="ECO:0000313" key="9">
    <source>
        <dbReference type="Proteomes" id="UP001043456"/>
    </source>
</evidence>
<dbReference type="Gene3D" id="4.10.240.10">
    <property type="entry name" value="Zn(2)-C6 fungal-type DNA-binding domain"/>
    <property type="match status" value="1"/>
</dbReference>
<evidence type="ECO:0000256" key="4">
    <source>
        <dbReference type="ARBA" id="ARBA00023242"/>
    </source>
</evidence>
<accession>A0A9P3BCU0</accession>
<dbReference type="AlphaFoldDB" id="A0A9P3BCU0"/>
<evidence type="ECO:0000313" key="8">
    <source>
        <dbReference type="EMBL" id="GIJ86818.1"/>
    </source>
</evidence>
<keyword evidence="1" id="KW-0805">Transcription regulation</keyword>
<dbReference type="CDD" id="cd00067">
    <property type="entry name" value="GAL4"/>
    <property type="match status" value="1"/>
</dbReference>
<dbReference type="Pfam" id="PF00172">
    <property type="entry name" value="Zn_clus"/>
    <property type="match status" value="1"/>
</dbReference>
<dbReference type="InterPro" id="IPR036864">
    <property type="entry name" value="Zn2-C6_fun-type_DNA-bd_sf"/>
</dbReference>
<dbReference type="PANTHER" id="PTHR47785:SF5">
    <property type="entry name" value="ZN(II)2CYS6 TRANSCRIPTION FACTOR (EUROFUNG)"/>
    <property type="match status" value="1"/>
</dbReference>
<keyword evidence="5" id="KW-0175">Coiled coil</keyword>
<keyword evidence="3" id="KW-0804">Transcription</keyword>
<evidence type="ECO:0000256" key="6">
    <source>
        <dbReference type="SAM" id="MobiDB-lite"/>
    </source>
</evidence>
<feature type="region of interest" description="Disordered" evidence="6">
    <location>
        <begin position="452"/>
        <end position="498"/>
    </location>
</feature>
<evidence type="ECO:0000259" key="7">
    <source>
        <dbReference type="PROSITE" id="PS50048"/>
    </source>
</evidence>
<feature type="compositionally biased region" description="Polar residues" evidence="6">
    <location>
        <begin position="469"/>
        <end position="483"/>
    </location>
</feature>
<dbReference type="SMART" id="SM00066">
    <property type="entry name" value="GAL4"/>
    <property type="match status" value="1"/>
</dbReference>
<feature type="coiled-coil region" evidence="5">
    <location>
        <begin position="105"/>
        <end position="132"/>
    </location>
</feature>
<dbReference type="Proteomes" id="UP001043456">
    <property type="component" value="Unassembled WGS sequence"/>
</dbReference>
<proteinExistence type="predicted"/>